<dbReference type="Proteomes" id="UP000245753">
    <property type="component" value="Unassembled WGS sequence"/>
</dbReference>
<keyword evidence="1" id="KW-1133">Transmembrane helix</keyword>
<dbReference type="EMBL" id="QFFN01000029">
    <property type="protein sequence ID" value="PWG59254.1"/>
    <property type="molecule type" value="Genomic_DNA"/>
</dbReference>
<name>A0A2U2MQZ2_9BIFI</name>
<sequence>MVWHVGGDLRYGDETQTRGPVRERDRKSVAGVIGMIGFVGMAGVAGVVVEQCGDDVRRMEHLTLPDAVERWMADMRG</sequence>
<comment type="caution">
    <text evidence="2">The sequence shown here is derived from an EMBL/GenBank/DDBJ whole genome shotgun (WGS) entry which is preliminary data.</text>
</comment>
<evidence type="ECO:0000256" key="1">
    <source>
        <dbReference type="SAM" id="Phobius"/>
    </source>
</evidence>
<evidence type="ECO:0000313" key="3">
    <source>
        <dbReference type="Proteomes" id="UP000245753"/>
    </source>
</evidence>
<keyword evidence="1" id="KW-0472">Membrane</keyword>
<keyword evidence="3" id="KW-1185">Reference proteome</keyword>
<accession>A0A2U2MQZ2</accession>
<evidence type="ECO:0000313" key="2">
    <source>
        <dbReference type="EMBL" id="PWG59254.1"/>
    </source>
</evidence>
<gene>
    <name evidence="2" type="ORF">DF200_08645</name>
</gene>
<proteinExistence type="predicted"/>
<keyword evidence="1" id="KW-0812">Transmembrane</keyword>
<dbReference type="AlphaFoldDB" id="A0A2U2MQZ2"/>
<organism evidence="2 3">
    <name type="scientific">Bifidobacterium catulorum</name>
    <dbReference type="NCBI Taxonomy" id="1630173"/>
    <lineage>
        <taxon>Bacteria</taxon>
        <taxon>Bacillati</taxon>
        <taxon>Actinomycetota</taxon>
        <taxon>Actinomycetes</taxon>
        <taxon>Bifidobacteriales</taxon>
        <taxon>Bifidobacteriaceae</taxon>
        <taxon>Bifidobacterium</taxon>
    </lineage>
</organism>
<reference evidence="2 3" key="1">
    <citation type="journal article" date="2018" name="Int. J. Syst. Evol. Microbiol.">
        <title>Bifidobacterium catulorum sp. nov., a novel taxon from the faeces of the baby common marmoset (Callithrix jacchus).</title>
        <authorList>
            <person name="Modesto M."/>
            <person name="Michelini S."/>
            <person name="Oki K."/>
            <person name="Biavati B."/>
            <person name="Watanabe K."/>
            <person name="Mattarelli P."/>
        </authorList>
    </citation>
    <scope>NUCLEOTIDE SEQUENCE [LARGE SCALE GENOMIC DNA]</scope>
    <source>
        <strain evidence="2 3">MRM 8.19</strain>
    </source>
</reference>
<protein>
    <submittedName>
        <fullName evidence="2">Uncharacterized protein</fullName>
    </submittedName>
</protein>
<feature type="transmembrane region" description="Helical" evidence="1">
    <location>
        <begin position="29"/>
        <end position="49"/>
    </location>
</feature>